<proteinExistence type="predicted"/>
<dbReference type="InParanoid" id="A0A2R5G990"/>
<dbReference type="Proteomes" id="UP000241890">
    <property type="component" value="Unassembled WGS sequence"/>
</dbReference>
<comment type="caution">
    <text evidence="3">The sequence shown here is derived from an EMBL/GenBank/DDBJ whole genome shotgun (WGS) entry which is preliminary data.</text>
</comment>
<evidence type="ECO:0000313" key="3">
    <source>
        <dbReference type="EMBL" id="GBG24254.1"/>
    </source>
</evidence>
<organism evidence="3 4">
    <name type="scientific">Hondaea fermentalgiana</name>
    <dbReference type="NCBI Taxonomy" id="2315210"/>
    <lineage>
        <taxon>Eukaryota</taxon>
        <taxon>Sar</taxon>
        <taxon>Stramenopiles</taxon>
        <taxon>Bigyra</taxon>
        <taxon>Labyrinthulomycetes</taxon>
        <taxon>Thraustochytrida</taxon>
        <taxon>Thraustochytriidae</taxon>
        <taxon>Hondaea</taxon>
    </lineage>
</organism>
<feature type="compositionally biased region" description="Polar residues" evidence="2">
    <location>
        <begin position="906"/>
        <end position="915"/>
    </location>
</feature>
<feature type="compositionally biased region" description="Polar residues" evidence="2">
    <location>
        <begin position="946"/>
        <end position="965"/>
    </location>
</feature>
<gene>
    <name evidence="3" type="ORF">FCC1311_004722</name>
</gene>
<feature type="compositionally biased region" description="Low complexity" evidence="2">
    <location>
        <begin position="165"/>
        <end position="194"/>
    </location>
</feature>
<feature type="region of interest" description="Disordered" evidence="2">
    <location>
        <begin position="32"/>
        <end position="205"/>
    </location>
</feature>
<feature type="region of interest" description="Disordered" evidence="2">
    <location>
        <begin position="1023"/>
        <end position="1071"/>
    </location>
</feature>
<dbReference type="AlphaFoldDB" id="A0A2R5G990"/>
<feature type="compositionally biased region" description="Basic and acidic residues" evidence="2">
    <location>
        <begin position="267"/>
        <end position="278"/>
    </location>
</feature>
<feature type="region of interest" description="Disordered" evidence="2">
    <location>
        <begin position="254"/>
        <end position="278"/>
    </location>
</feature>
<keyword evidence="1" id="KW-0175">Coiled coil</keyword>
<accession>A0A2R5G990</accession>
<feature type="compositionally biased region" description="Basic and acidic residues" evidence="2">
    <location>
        <begin position="109"/>
        <end position="133"/>
    </location>
</feature>
<evidence type="ECO:0000313" key="4">
    <source>
        <dbReference type="Proteomes" id="UP000241890"/>
    </source>
</evidence>
<feature type="compositionally biased region" description="Basic and acidic residues" evidence="2">
    <location>
        <begin position="453"/>
        <end position="462"/>
    </location>
</feature>
<feature type="region of interest" description="Disordered" evidence="2">
    <location>
        <begin position="898"/>
        <end position="978"/>
    </location>
</feature>
<feature type="coiled-coil region" evidence="1">
    <location>
        <begin position="978"/>
        <end position="1005"/>
    </location>
</feature>
<feature type="compositionally biased region" description="Basic residues" evidence="2">
    <location>
        <begin position="927"/>
        <end position="943"/>
    </location>
</feature>
<reference evidence="3 4" key="1">
    <citation type="submission" date="2017-12" db="EMBL/GenBank/DDBJ databases">
        <title>Sequencing, de novo assembly and annotation of complete genome of a new Thraustochytrid species, strain FCC1311.</title>
        <authorList>
            <person name="Sedici K."/>
            <person name="Godart F."/>
            <person name="Aiese Cigliano R."/>
            <person name="Sanseverino W."/>
            <person name="Barakat M."/>
            <person name="Ortet P."/>
            <person name="Marechal E."/>
            <person name="Cagnac O."/>
            <person name="Amato A."/>
        </authorList>
    </citation>
    <scope>NUCLEOTIDE SEQUENCE [LARGE SCALE GENOMIC DNA]</scope>
</reference>
<sequence length="1071" mass="121038">MSAIFGLQMEDDDEESTLELAKEVGLQDLLDAAAAASDRSEEDDDGGNTSEELERVIQDGDDEESEAQGPESSSLGSADANDLDEDHLDRYLAYNPDTPAKPKATPARDITESLRTRRALIEEGRKRMEEFRKRSATPARSTRHTSGSSIGSETSHSLHSRDLSPELLSPEPSPSAARRHPAATAAAQAARANPPTQPVPFTPVAQGFKSQLDKLKRDELDLAAAEWSEQRNRVSDMRREYEEELADMQKVVDDAREETQQAQQRNLKLEKDAEQSRKELASLKQQLEQFAATQRADETAAEELRTRIATQQKEMSSLRERVQAQAAELELRARETVSRLASNESEHEADMCALNDQLEEQIKSIRDLEEERDGLQQVLELTRQRAAEEAAKYRQDSDKGRHDLSQELAQVRAALETARQAREEQAHAAAQQNEQAQEAREAAQRALQLERASAQERERDLQHQLAAATAAQRSAMEDAATEHSARRAELENRLAAADRLADELREERDKARDAEKALRTGTQALQEKLRLALDANAKLQDVQRATASETSSQQQAHTQEVQELCARISEQDEEITRAARDATNAREELARERTAFQAARDDLDKAFEANRQMRATHEAMRLDLAAKEEALQDAEERIGELSRSLAAAQRSNQQAFTDEITSSQAVVQELRQKLRAVADKLEKKQQQLAEEVKLRKETEHDVEQLRKEHAAQLRQQREHFEQALDEQRAIEQRLRDIATKDDEDDRAALAEMSREITELRRRLTSRAALDDQPSVHSLVHQEEMQRDMELRAREPELVLALQDRVEALEESNKLLSRAFRESAEQASSSDQARTIHQLTMEIEASKRAFHAMRQRLLQAGHLSRPDHRVVNNNLRASRTGAFSMLDQSLLSDQTWAAETAMASGPSDATTEQPASLTRDELSTSINSRRHHHLHHHHTRRHRHGDASQSRLHASSISKTSSQPAYTTRPGPRAPKTVNRALRHEVDMLQDALDKEREARHAAETKAGFLQSEFTDLFVQYFNAEKKQSKKQKKPTAARKLVYRERLKPKSSSLSTVGPRRQRSQENASKLK</sequence>
<feature type="compositionally biased region" description="Basic residues" evidence="2">
    <location>
        <begin position="1027"/>
        <end position="1036"/>
    </location>
</feature>
<feature type="region of interest" description="Disordered" evidence="2">
    <location>
        <begin position="417"/>
        <end position="486"/>
    </location>
</feature>
<keyword evidence="4" id="KW-1185">Reference proteome</keyword>
<name>A0A2R5G990_9STRA</name>
<feature type="compositionally biased region" description="Low complexity" evidence="2">
    <location>
        <begin position="144"/>
        <end position="157"/>
    </location>
</feature>
<protein>
    <submittedName>
        <fullName evidence="3">Laminin subunit alpha-2</fullName>
    </submittedName>
</protein>
<evidence type="ECO:0000256" key="1">
    <source>
        <dbReference type="SAM" id="Coils"/>
    </source>
</evidence>
<dbReference type="EMBL" id="BEYU01000005">
    <property type="protein sequence ID" value="GBG24254.1"/>
    <property type="molecule type" value="Genomic_DNA"/>
</dbReference>
<evidence type="ECO:0000256" key="2">
    <source>
        <dbReference type="SAM" id="MobiDB-lite"/>
    </source>
</evidence>
<feature type="compositionally biased region" description="Low complexity" evidence="2">
    <location>
        <begin position="427"/>
        <end position="436"/>
    </location>
</feature>
<feature type="coiled-coil region" evidence="1">
    <location>
        <begin position="561"/>
        <end position="733"/>
    </location>
</feature>